<gene>
    <name evidence="9" type="ORF">EPUS_04091</name>
</gene>
<dbReference type="GeneID" id="19239125"/>
<name>U1GMH4_ENDPU</name>
<sequence length="833" mass="91227">MFRTRTNSQKPDEEFYAAFKQNFPGVGPGSLSAGPGPAQRSSSLSDVLTDANLPNRYAPTTSTALSPSQSLFTALAISPSIMLSSHELFAKDGDVLTSDDSLRHFGDPGDHRDHDVTPKGMQDHWRFTPSLMDPNSFAFSTFANQPPGYYTPTPGGLNTLYHSQAGDLHTPGMGMNIGTPLSLPQSANVLSTGNLNIPLQHYQPHLLQPQQFENVPNYAPHQVFAPSSFLQHKDSGYEAMSQSPHDSPAKAEMGMLPIGTNMSLGQTANSGMAVSSGPMGDNFRYHVTLNAPTAMVKHSDEIPISYLNKGQAYSLSVIDTLPPVSNASPIRYRTFVRVSFEDDEQRAKPGACWQLWKEGRGTSEAHQREGKLLAVEHVDTNQGGDEESRKPQIELLNNSFDGFCVTWAPNPVSGRSECSISVRFNFLSTDFSHSKGVKGIPVRLCAKTEKIQPEFSNAAPENQAEVCYAKVKLFRDHGAERKLANDVAHVKKTIEKLKQQISQAESGIPTFGKRKRSGSMAKQAGKGPGKVMKHKRTWSIDSDGEAPAQPTQEEDLVMKLTTMQDMFSSTRPVSVLDLRGDKEDDPDLFPVQFPGGPQDTASLTRQDTWDSKPSAASTPTNSNAMSPTSSSNAVVSPHLAHSTFQPPLPLPPSDPTGFSQRGSIDAAFSQTSTSQSPSQTVSLQKSGISGNVINVFGVDLDYQAPSERPIKPVACFYVRRKDSKDLYYRAVYLMQRTVKDLINAISEKFQVDPTAVTRVTHLDSKGLHIIVDEDVVRELPEEQDMIVEFSKVHHEQAVKSEAREMSETGIMVDGDVTALDSMYTDGLEMWLNY</sequence>
<evidence type="ECO:0000259" key="8">
    <source>
        <dbReference type="PROSITE" id="PS51968"/>
    </source>
</evidence>
<organism evidence="9 10">
    <name type="scientific">Endocarpon pusillum (strain Z07020 / HMAS-L-300199)</name>
    <name type="common">Lichen-forming fungus</name>
    <dbReference type="NCBI Taxonomy" id="1263415"/>
    <lineage>
        <taxon>Eukaryota</taxon>
        <taxon>Fungi</taxon>
        <taxon>Dikarya</taxon>
        <taxon>Ascomycota</taxon>
        <taxon>Pezizomycotina</taxon>
        <taxon>Eurotiomycetes</taxon>
        <taxon>Chaetothyriomycetidae</taxon>
        <taxon>Verrucariales</taxon>
        <taxon>Verrucariaceae</taxon>
        <taxon>Endocarpon</taxon>
    </lineage>
</organism>
<dbReference type="Pfam" id="PF25416">
    <property type="entry name" value="GRHL1_C"/>
    <property type="match status" value="1"/>
</dbReference>
<dbReference type="InterPro" id="IPR040167">
    <property type="entry name" value="TF_CP2-like"/>
</dbReference>
<feature type="coiled-coil region" evidence="6">
    <location>
        <begin position="480"/>
        <end position="507"/>
    </location>
</feature>
<accession>U1GMH4</accession>
<feature type="region of interest" description="Disordered" evidence="7">
    <location>
        <begin position="577"/>
        <end position="662"/>
    </location>
</feature>
<keyword evidence="10" id="KW-1185">Reference proteome</keyword>
<evidence type="ECO:0000256" key="1">
    <source>
        <dbReference type="ARBA" id="ARBA00004123"/>
    </source>
</evidence>
<dbReference type="OrthoDB" id="7680836at2759"/>
<dbReference type="PANTHER" id="PTHR11037:SF20">
    <property type="entry name" value="PROTEIN GRAINYHEAD"/>
    <property type="match status" value="1"/>
</dbReference>
<evidence type="ECO:0000256" key="7">
    <source>
        <dbReference type="SAM" id="MobiDB-lite"/>
    </source>
</evidence>
<reference evidence="10" key="1">
    <citation type="journal article" date="2014" name="BMC Genomics">
        <title>Genome characteristics reveal the impact of lichenization on lichen-forming fungus Endocarpon pusillum Hedwig (Verrucariales, Ascomycota).</title>
        <authorList>
            <person name="Wang Y.-Y."/>
            <person name="Liu B."/>
            <person name="Zhang X.-Y."/>
            <person name="Zhou Q.-M."/>
            <person name="Zhang T."/>
            <person name="Li H."/>
            <person name="Yu Y.-F."/>
            <person name="Zhang X.-L."/>
            <person name="Hao X.-Y."/>
            <person name="Wang M."/>
            <person name="Wang L."/>
            <person name="Wei J.-C."/>
        </authorList>
    </citation>
    <scope>NUCLEOTIDE SEQUENCE [LARGE SCALE GENOMIC DNA]</scope>
    <source>
        <strain evidence="10">Z07020 / HMAS-L-300199</strain>
    </source>
</reference>
<dbReference type="EMBL" id="KE720951">
    <property type="protein sequence ID" value="ERF73468.1"/>
    <property type="molecule type" value="Genomic_DNA"/>
</dbReference>
<keyword evidence="2" id="KW-0805">Transcription regulation</keyword>
<evidence type="ECO:0000256" key="5">
    <source>
        <dbReference type="ARBA" id="ARBA00023242"/>
    </source>
</evidence>
<dbReference type="PROSITE" id="PS51968">
    <property type="entry name" value="GRH_CP2_DB"/>
    <property type="match status" value="1"/>
</dbReference>
<dbReference type="GO" id="GO:0001228">
    <property type="term" value="F:DNA-binding transcription activator activity, RNA polymerase II-specific"/>
    <property type="evidence" value="ECO:0007669"/>
    <property type="project" value="TreeGrafter"/>
</dbReference>
<keyword evidence="6" id="KW-0175">Coiled coil</keyword>
<evidence type="ECO:0000313" key="10">
    <source>
        <dbReference type="Proteomes" id="UP000019373"/>
    </source>
</evidence>
<dbReference type="Proteomes" id="UP000019373">
    <property type="component" value="Unassembled WGS sequence"/>
</dbReference>
<evidence type="ECO:0000313" key="9">
    <source>
        <dbReference type="EMBL" id="ERF73468.1"/>
    </source>
</evidence>
<dbReference type="InterPro" id="IPR007604">
    <property type="entry name" value="CP2"/>
</dbReference>
<feature type="region of interest" description="Disordered" evidence="7">
    <location>
        <begin position="509"/>
        <end position="534"/>
    </location>
</feature>
<keyword evidence="3" id="KW-0238">DNA-binding</keyword>
<keyword evidence="5" id="KW-0539">Nucleus</keyword>
<dbReference type="HOGENOM" id="CLU_012196_1_0_1"/>
<dbReference type="GO" id="GO:0005634">
    <property type="term" value="C:nucleus"/>
    <property type="evidence" value="ECO:0007669"/>
    <property type="project" value="UniProtKB-SubCell"/>
</dbReference>
<feature type="compositionally biased region" description="Polar residues" evidence="7">
    <location>
        <begin position="614"/>
        <end position="634"/>
    </location>
</feature>
<dbReference type="AlphaFoldDB" id="U1GMH4"/>
<dbReference type="GO" id="GO:0000978">
    <property type="term" value="F:RNA polymerase II cis-regulatory region sequence-specific DNA binding"/>
    <property type="evidence" value="ECO:0007669"/>
    <property type="project" value="TreeGrafter"/>
</dbReference>
<dbReference type="PANTHER" id="PTHR11037">
    <property type="entry name" value="TRANSCRIPTION FACTOR CP2"/>
    <property type="match status" value="1"/>
</dbReference>
<evidence type="ECO:0000256" key="3">
    <source>
        <dbReference type="ARBA" id="ARBA00023125"/>
    </source>
</evidence>
<keyword evidence="4" id="KW-0804">Transcription</keyword>
<dbReference type="OMA" id="NQPPGYY"/>
<dbReference type="eggNOG" id="KOG4091">
    <property type="taxonomic scope" value="Eukaryota"/>
</dbReference>
<evidence type="ECO:0000256" key="6">
    <source>
        <dbReference type="SAM" id="Coils"/>
    </source>
</evidence>
<proteinExistence type="predicted"/>
<protein>
    <recommendedName>
        <fullName evidence="8">Grh/CP2 DB domain-containing protein</fullName>
    </recommendedName>
</protein>
<feature type="domain" description="Grh/CP2 DB" evidence="8">
    <location>
        <begin position="281"/>
        <end position="540"/>
    </location>
</feature>
<evidence type="ECO:0000256" key="2">
    <source>
        <dbReference type="ARBA" id="ARBA00023015"/>
    </source>
</evidence>
<dbReference type="RefSeq" id="XP_007800896.1">
    <property type="nucleotide sequence ID" value="XM_007802705.1"/>
</dbReference>
<dbReference type="InterPro" id="IPR057520">
    <property type="entry name" value="GRHL1/CP2_C"/>
</dbReference>
<evidence type="ECO:0000256" key="4">
    <source>
        <dbReference type="ARBA" id="ARBA00023163"/>
    </source>
</evidence>
<comment type="subcellular location">
    <subcellularLocation>
        <location evidence="1">Nucleus</location>
    </subcellularLocation>
</comment>
<dbReference type="Pfam" id="PF04516">
    <property type="entry name" value="CP2"/>
    <property type="match status" value="1"/>
</dbReference>